<dbReference type="SUPFAM" id="SSF56672">
    <property type="entry name" value="DNA/RNA polymerases"/>
    <property type="match status" value="1"/>
</dbReference>
<dbReference type="EMBL" id="BGPR01000024">
    <property type="protein sequence ID" value="GBL81045.1"/>
    <property type="molecule type" value="Genomic_DNA"/>
</dbReference>
<dbReference type="Pfam" id="PF00078">
    <property type="entry name" value="RVT_1"/>
    <property type="match status" value="1"/>
</dbReference>
<feature type="domain" description="Reverse transcriptase" evidence="1">
    <location>
        <begin position="14"/>
        <end position="104"/>
    </location>
</feature>
<evidence type="ECO:0000313" key="2">
    <source>
        <dbReference type="EMBL" id="GBL81045.1"/>
    </source>
</evidence>
<name>A0A4Y2AP98_ARAVE</name>
<proteinExistence type="predicted"/>
<dbReference type="CDD" id="cd01650">
    <property type="entry name" value="RT_nLTR_like"/>
    <property type="match status" value="1"/>
</dbReference>
<dbReference type="InterPro" id="IPR000477">
    <property type="entry name" value="RT_dom"/>
</dbReference>
<dbReference type="InterPro" id="IPR043502">
    <property type="entry name" value="DNA/RNA_pol_sf"/>
</dbReference>
<dbReference type="Proteomes" id="UP000499080">
    <property type="component" value="Unassembled WGS sequence"/>
</dbReference>
<sequence>MSNIILFQKIGKNPKIVSSYRPIALLPTIGKVLEKLITQRLVFYLETNNLINNNQFGFREGRSIDAALKNLIEKIHEGKGNKDNILVLSVDIEGAFDNIQHQKVRQPENKNRDAPKDLAADLPFGTWWLLNQDWQVHTSIQAFADDFVLVIKARTKEDLRRSTQESIGKFIAWTDNNNIKVSPDKTNYILFSRWAAGPRIY</sequence>
<comment type="caution">
    <text evidence="2">The sequence shown here is derived from an EMBL/GenBank/DDBJ whole genome shotgun (WGS) entry which is preliminary data.</text>
</comment>
<accession>A0A4Y2AP98</accession>
<gene>
    <name evidence="2" type="ORF">AVEN_83122_1</name>
</gene>
<keyword evidence="3" id="KW-1185">Reference proteome</keyword>
<dbReference type="AlphaFoldDB" id="A0A4Y2AP98"/>
<dbReference type="GO" id="GO:0071897">
    <property type="term" value="P:DNA biosynthetic process"/>
    <property type="evidence" value="ECO:0007669"/>
    <property type="project" value="UniProtKB-ARBA"/>
</dbReference>
<evidence type="ECO:0000313" key="3">
    <source>
        <dbReference type="Proteomes" id="UP000499080"/>
    </source>
</evidence>
<dbReference type="OrthoDB" id="4368687at2759"/>
<evidence type="ECO:0000259" key="1">
    <source>
        <dbReference type="Pfam" id="PF00078"/>
    </source>
</evidence>
<organism evidence="2 3">
    <name type="scientific">Araneus ventricosus</name>
    <name type="common">Orbweaver spider</name>
    <name type="synonym">Epeira ventricosa</name>
    <dbReference type="NCBI Taxonomy" id="182803"/>
    <lineage>
        <taxon>Eukaryota</taxon>
        <taxon>Metazoa</taxon>
        <taxon>Ecdysozoa</taxon>
        <taxon>Arthropoda</taxon>
        <taxon>Chelicerata</taxon>
        <taxon>Arachnida</taxon>
        <taxon>Araneae</taxon>
        <taxon>Araneomorphae</taxon>
        <taxon>Entelegynae</taxon>
        <taxon>Araneoidea</taxon>
        <taxon>Araneidae</taxon>
        <taxon>Araneus</taxon>
    </lineage>
</organism>
<dbReference type="PANTHER" id="PTHR19446">
    <property type="entry name" value="REVERSE TRANSCRIPTASES"/>
    <property type="match status" value="1"/>
</dbReference>
<reference evidence="2 3" key="1">
    <citation type="journal article" date="2019" name="Sci. Rep.">
        <title>Orb-weaving spider Araneus ventricosus genome elucidates the spidroin gene catalogue.</title>
        <authorList>
            <person name="Kono N."/>
            <person name="Nakamura H."/>
            <person name="Ohtoshi R."/>
            <person name="Moran D.A.P."/>
            <person name="Shinohara A."/>
            <person name="Yoshida Y."/>
            <person name="Fujiwara M."/>
            <person name="Mori M."/>
            <person name="Tomita M."/>
            <person name="Arakawa K."/>
        </authorList>
    </citation>
    <scope>NUCLEOTIDE SEQUENCE [LARGE SCALE GENOMIC DNA]</scope>
</reference>
<protein>
    <recommendedName>
        <fullName evidence="1">Reverse transcriptase domain-containing protein</fullName>
    </recommendedName>
</protein>